<dbReference type="STRING" id="79200.A0A166GSC0"/>
<accession>A0A166GSC0</accession>
<dbReference type="InterPro" id="IPR027643">
    <property type="entry name" value="Formin-like_plant"/>
</dbReference>
<dbReference type="EMBL" id="CP093343">
    <property type="protein sequence ID" value="WOG82806.1"/>
    <property type="molecule type" value="Genomic_DNA"/>
</dbReference>
<dbReference type="PANTHER" id="PTHR23213">
    <property type="entry name" value="FORMIN-RELATED"/>
    <property type="match status" value="1"/>
</dbReference>
<feature type="compositionally biased region" description="Pro residues" evidence="3">
    <location>
        <begin position="279"/>
        <end position="291"/>
    </location>
</feature>
<evidence type="ECO:0000256" key="1">
    <source>
        <dbReference type="ARBA" id="ARBA00025793"/>
    </source>
</evidence>
<keyword evidence="4" id="KW-1133">Transmembrane helix</keyword>
<evidence type="ECO:0000256" key="4">
    <source>
        <dbReference type="SAM" id="Phobius"/>
    </source>
</evidence>
<feature type="domain" description="FH2" evidence="5">
    <location>
        <begin position="371"/>
        <end position="791"/>
    </location>
</feature>
<dbReference type="Pfam" id="PF02181">
    <property type="entry name" value="FH2"/>
    <property type="match status" value="1"/>
</dbReference>
<dbReference type="InterPro" id="IPR042201">
    <property type="entry name" value="FH2_Formin_sf"/>
</dbReference>
<comment type="similarity">
    <text evidence="1">Belongs to the formin-like family. Class-I subfamily.</text>
</comment>
<reference evidence="7" key="2">
    <citation type="submission" date="2022-03" db="EMBL/GenBank/DDBJ databases">
        <title>Draft title - Genomic analysis of global carrot germplasm unveils the trajectory of domestication and the origin of high carotenoid orange carrot.</title>
        <authorList>
            <person name="Iorizzo M."/>
            <person name="Ellison S."/>
            <person name="Senalik D."/>
            <person name="Macko-Podgorni A."/>
            <person name="Grzebelus D."/>
            <person name="Bostan H."/>
            <person name="Rolling W."/>
            <person name="Curaba J."/>
            <person name="Simon P."/>
        </authorList>
    </citation>
    <scope>NUCLEOTIDE SEQUENCE</scope>
    <source>
        <tissue evidence="7">Leaf</tissue>
    </source>
</reference>
<dbReference type="AlphaFoldDB" id="A0A166GSC0"/>
<dbReference type="GO" id="GO:0051015">
    <property type="term" value="F:actin filament binding"/>
    <property type="evidence" value="ECO:0007669"/>
    <property type="project" value="InterPro"/>
</dbReference>
<gene>
    <name evidence="6" type="ORF">DCAR_001943</name>
    <name evidence="7" type="ORF">DCAR_0101974</name>
</gene>
<keyword evidence="4" id="KW-0472">Membrane</keyword>
<evidence type="ECO:0000259" key="5">
    <source>
        <dbReference type="PROSITE" id="PS51444"/>
    </source>
</evidence>
<keyword evidence="8" id="KW-1185">Reference proteome</keyword>
<dbReference type="SUPFAM" id="SSF101447">
    <property type="entry name" value="Formin homology 2 domain (FH2 domain)"/>
    <property type="match status" value="1"/>
</dbReference>
<dbReference type="SMART" id="SM00498">
    <property type="entry name" value="FH2"/>
    <property type="match status" value="1"/>
</dbReference>
<name>A0A166GSC0_DAUCS</name>
<dbReference type="InterPro" id="IPR015425">
    <property type="entry name" value="FH2_Formin"/>
</dbReference>
<feature type="transmembrane region" description="Helical" evidence="4">
    <location>
        <begin position="120"/>
        <end position="141"/>
    </location>
</feature>
<evidence type="ECO:0000313" key="7">
    <source>
        <dbReference type="EMBL" id="WOG82806.1"/>
    </source>
</evidence>
<dbReference type="PANTHER" id="PTHR23213:SF177">
    <property type="entry name" value="FORMIN-LIKE PROTEIN 11"/>
    <property type="match status" value="1"/>
</dbReference>
<feature type="compositionally biased region" description="Polar residues" evidence="3">
    <location>
        <begin position="326"/>
        <end position="337"/>
    </location>
</feature>
<dbReference type="Gene3D" id="1.20.58.2220">
    <property type="entry name" value="Formin, FH2 domain"/>
    <property type="match status" value="1"/>
</dbReference>
<organism evidence="6">
    <name type="scientific">Daucus carota subsp. sativus</name>
    <name type="common">Carrot</name>
    <dbReference type="NCBI Taxonomy" id="79200"/>
    <lineage>
        <taxon>Eukaryota</taxon>
        <taxon>Viridiplantae</taxon>
        <taxon>Streptophyta</taxon>
        <taxon>Embryophyta</taxon>
        <taxon>Tracheophyta</taxon>
        <taxon>Spermatophyta</taxon>
        <taxon>Magnoliopsida</taxon>
        <taxon>eudicotyledons</taxon>
        <taxon>Gunneridae</taxon>
        <taxon>Pentapetalae</taxon>
        <taxon>asterids</taxon>
        <taxon>campanulids</taxon>
        <taxon>Apiales</taxon>
        <taxon>Apiaceae</taxon>
        <taxon>Apioideae</taxon>
        <taxon>Scandiceae</taxon>
        <taxon>Daucinae</taxon>
        <taxon>Daucus</taxon>
        <taxon>Daucus sect. Daucus</taxon>
    </lineage>
</organism>
<evidence type="ECO:0000313" key="6">
    <source>
        <dbReference type="EMBL" id="KZN09287.1"/>
    </source>
</evidence>
<dbReference type="Proteomes" id="UP000077755">
    <property type="component" value="Chromosome 1"/>
</dbReference>
<evidence type="ECO:0000256" key="2">
    <source>
        <dbReference type="RuleBase" id="RU361260"/>
    </source>
</evidence>
<proteinExistence type="inferred from homology"/>
<dbReference type="OMA" id="NEENRAF"/>
<sequence>MVHASQILHMIVFIFFMLTPLMNAAMLFNGDLHVLRVSGEEENKGLVFEKISALLGLGRFYRRKQQSSPVEAPALAPAPAPIYHHAHSHHRHSHRARITAPRRRRINKERSDQGIVTRNIVVLFIVSASLVFVLLGIVFIWGCKKFRKTRKETSKMAILHSSDIENYRRSKGVGIIEKVNKEMARSEAQNVGCPAVGDIGTGNSVEKSSVGCGSQTSDEKTLRDACLADDESFQSPDDIHSANARFSNASAEPLSDTSETVLQFKPSSPMASSLLSSLQPPPPPPPPPPPLNRIHMFPSTSRPGPTTLTSAALSSAFSNLMLTSKGDQFSESSQKSENNLKDPSKIPQRFPPTFTQGPPPPPSPLEKYSSLDKDGNQLPKLKPLHWDKVRTAPDHSMVWDKIRSSSFEFDEEMIESLFGYDIKYSSRYDEAKSPSPKKHILEPKRLQNITILSKALNVSADHICEALRQEGAGLGLQQLEALIKMELTKEEEGMLTSYQGDIDGLGSAEKILKTILHIPFAFPRIEAMIYRETFEDEIALLRNSFSMLEDGCKELRSSRLFLKLLEAVLKTGNRMNIGTVRGGARAFKLDALLKLADVKGADGKTTLLHFVVKEIIRTEGIKASDSIIGKINQKNRSQTFEDREEAYREMGLDLVSGLTSELFNVRKTANIDFDAIASSLSNLFHGLAQLQHLVQTDLSKEEMNGSFVLSMRTFISYAEKKLKEMKEDKVRVLVLVREMTEYFHGNVSTDESNPLRIFVVVRDFLGMLDHVCKEIRNSKAPPASNRLAPFQ</sequence>
<feature type="region of interest" description="Disordered" evidence="3">
    <location>
        <begin position="266"/>
        <end position="309"/>
    </location>
</feature>
<feature type="compositionally biased region" description="Low complexity" evidence="3">
    <location>
        <begin position="347"/>
        <end position="356"/>
    </location>
</feature>
<protein>
    <recommendedName>
        <fullName evidence="2">Formin-like protein</fullName>
    </recommendedName>
</protein>
<dbReference type="GO" id="GO:0045010">
    <property type="term" value="P:actin nucleation"/>
    <property type="evidence" value="ECO:0007669"/>
    <property type="project" value="InterPro"/>
</dbReference>
<feature type="compositionally biased region" description="Low complexity" evidence="3">
    <location>
        <begin position="266"/>
        <end position="278"/>
    </location>
</feature>
<reference evidence="6" key="1">
    <citation type="journal article" date="2016" name="Nat. Genet.">
        <title>A high-quality carrot genome assembly provides new insights into carotenoid accumulation and asterid genome evolution.</title>
        <authorList>
            <person name="Iorizzo M."/>
            <person name="Ellison S."/>
            <person name="Senalik D."/>
            <person name="Zeng P."/>
            <person name="Satapoomin P."/>
            <person name="Huang J."/>
            <person name="Bowman M."/>
            <person name="Iovene M."/>
            <person name="Sanseverino W."/>
            <person name="Cavagnaro P."/>
            <person name="Yildiz M."/>
            <person name="Macko-Podgorni A."/>
            <person name="Moranska E."/>
            <person name="Grzebelus E."/>
            <person name="Grzebelus D."/>
            <person name="Ashrafi H."/>
            <person name="Zheng Z."/>
            <person name="Cheng S."/>
            <person name="Spooner D."/>
            <person name="Van Deynze A."/>
            <person name="Simon P."/>
        </authorList>
    </citation>
    <scope>NUCLEOTIDE SEQUENCE [LARGE SCALE GENOMIC DNA]</scope>
    <source>
        <tissue evidence="6">Leaf</tissue>
    </source>
</reference>
<dbReference type="Gramene" id="KZN09287">
    <property type="protein sequence ID" value="KZN09287"/>
    <property type="gene ID" value="DCAR_001943"/>
</dbReference>
<dbReference type="PROSITE" id="PS51444">
    <property type="entry name" value="FH2"/>
    <property type="match status" value="1"/>
</dbReference>
<evidence type="ECO:0000313" key="8">
    <source>
        <dbReference type="Proteomes" id="UP000077755"/>
    </source>
</evidence>
<dbReference type="EMBL" id="LNRQ01000001">
    <property type="protein sequence ID" value="KZN09287.1"/>
    <property type="molecule type" value="Genomic_DNA"/>
</dbReference>
<keyword evidence="4" id="KW-0812">Transmembrane</keyword>
<evidence type="ECO:0000256" key="3">
    <source>
        <dbReference type="SAM" id="MobiDB-lite"/>
    </source>
</evidence>
<feature type="transmembrane region" description="Helical" evidence="4">
    <location>
        <begin position="6"/>
        <end position="28"/>
    </location>
</feature>
<feature type="region of interest" description="Disordered" evidence="3">
    <location>
        <begin position="326"/>
        <end position="380"/>
    </location>
</feature>